<dbReference type="InterPro" id="IPR014942">
    <property type="entry name" value="AbiEii"/>
</dbReference>
<dbReference type="Proteomes" id="UP000648257">
    <property type="component" value="Unassembled WGS sequence"/>
</dbReference>
<keyword evidence="2" id="KW-1185">Reference proteome</keyword>
<comment type="caution">
    <text evidence="1">The sequence shown here is derived from an EMBL/GenBank/DDBJ whole genome shotgun (WGS) entry which is preliminary data.</text>
</comment>
<sequence length="301" mass="34546">MMKREDFKALVDLAMTQPGRQAMRPVVEKEILHYDIFAALEKENLLSRLVFQGGTSLRLCWNSNRFSEDLDFAGGRDFDAAKLSAIKSAIESHIGERYGLLVEVKEPKESSFVSKWQVTVETSPGERNLPRQRIKIEIANIPAYTEELRPVLQNYDFLMGYGANILVRVETLDEILADKVLAFPASTKHIRYRDIWDIAFLTQRGARLNSDLVVKKMGDYRTENYEELLQNAIVALPEIIQSKRFLDEMRRFIDGQTLEGTLEKPGFLTYLETTVGGVFKGMQQALKLDPNVENERQTFRM</sequence>
<evidence type="ECO:0000313" key="1">
    <source>
        <dbReference type="EMBL" id="MBC3807057.1"/>
    </source>
</evidence>
<proteinExistence type="predicted"/>
<reference evidence="1 2" key="1">
    <citation type="submission" date="2020-08" db="EMBL/GenBank/DDBJ databases">
        <title>Novel species isolated from subtropical streams in China.</title>
        <authorList>
            <person name="Lu H."/>
        </authorList>
    </citation>
    <scope>NUCLEOTIDE SEQUENCE [LARGE SCALE GENOMIC DNA]</scope>
    <source>
        <strain evidence="1 2">KACC 16656</strain>
    </source>
</reference>
<evidence type="ECO:0000313" key="2">
    <source>
        <dbReference type="Proteomes" id="UP000648257"/>
    </source>
</evidence>
<dbReference type="Gene3D" id="3.10.450.620">
    <property type="entry name" value="JHP933, nucleotidyltransferase-like core domain"/>
    <property type="match status" value="1"/>
</dbReference>
<gene>
    <name evidence="1" type="ORF">H8K52_06830</name>
</gene>
<dbReference type="Pfam" id="PF08843">
    <property type="entry name" value="AbiEii"/>
    <property type="match status" value="1"/>
</dbReference>
<dbReference type="GO" id="GO:0016740">
    <property type="term" value="F:transferase activity"/>
    <property type="evidence" value="ECO:0007669"/>
    <property type="project" value="UniProtKB-KW"/>
</dbReference>
<keyword evidence="1" id="KW-0808">Transferase</keyword>
<accession>A0ABR6X2M3</accession>
<organism evidence="1 2">
    <name type="scientific">Undibacterium seohonense</name>
    <dbReference type="NCBI Taxonomy" id="1344950"/>
    <lineage>
        <taxon>Bacteria</taxon>
        <taxon>Pseudomonadati</taxon>
        <taxon>Pseudomonadota</taxon>
        <taxon>Betaproteobacteria</taxon>
        <taxon>Burkholderiales</taxon>
        <taxon>Oxalobacteraceae</taxon>
        <taxon>Undibacterium</taxon>
    </lineage>
</organism>
<name>A0ABR6X2M3_9BURK</name>
<protein>
    <submittedName>
        <fullName evidence="1">Nucleotidyl transferase AbiEii/AbiGii toxin family protein</fullName>
    </submittedName>
</protein>
<dbReference type="EMBL" id="JACOFW010000005">
    <property type="protein sequence ID" value="MBC3807057.1"/>
    <property type="molecule type" value="Genomic_DNA"/>
</dbReference>